<evidence type="ECO:0000313" key="1">
    <source>
        <dbReference type="EMBL" id="MDP7733783.1"/>
    </source>
</evidence>
<organism evidence="1 2">
    <name type="scientific">Mycobacterium paragordonae</name>
    <dbReference type="NCBI Taxonomy" id="1389713"/>
    <lineage>
        <taxon>Bacteria</taxon>
        <taxon>Bacillati</taxon>
        <taxon>Actinomycetota</taxon>
        <taxon>Actinomycetes</taxon>
        <taxon>Mycobacteriales</taxon>
        <taxon>Mycobacteriaceae</taxon>
        <taxon>Mycobacterium</taxon>
    </lineage>
</organism>
<gene>
    <name evidence="1" type="ORF">QXL92_03315</name>
</gene>
<reference evidence="1" key="1">
    <citation type="submission" date="2023-06" db="EMBL/GenBank/DDBJ databases">
        <title>Identification of two novel mycobacterium reveal diversities and complexities of Mycobacterium gordonae clade.</title>
        <authorList>
            <person name="Matsumoto Y."/>
            <person name="Nakamura S."/>
            <person name="Motooka D."/>
            <person name="Fukushima K."/>
        </authorList>
    </citation>
    <scope>NUCLEOTIDE SEQUENCE</scope>
    <source>
        <strain evidence="1">TY812</strain>
    </source>
</reference>
<dbReference type="EMBL" id="JAUFSA010000001">
    <property type="protein sequence ID" value="MDP7733783.1"/>
    <property type="molecule type" value="Genomic_DNA"/>
</dbReference>
<dbReference type="Proteomes" id="UP001229081">
    <property type="component" value="Unassembled WGS sequence"/>
</dbReference>
<accession>A0AAJ1RYA0</accession>
<protein>
    <submittedName>
        <fullName evidence="1">Uncharacterized protein</fullName>
    </submittedName>
</protein>
<sequence>MTPYERALRQADLLTGTPPAGYLGRWFDNAARRSVEPHVVVGVARTGLVGSLHLLQGCEEITDRHGKSYFLLPQGATGAEARMAVLLAYVVNAGTDYAGGDFAETPYSAAEVLRIMDRQRANSWTYERDVRFVHRNGGRLAATPHGILMGLGGNWIQRLFSQRGGTTWGDIFMVNTPRVEDPAQRLREVIRSPTLDLDRLLHHEEVHSAQWAALGYAGMLRAYGWELLRELVFRKTNRLELAAGLRDGGYL</sequence>
<evidence type="ECO:0000313" key="2">
    <source>
        <dbReference type="Proteomes" id="UP001229081"/>
    </source>
</evidence>
<comment type="caution">
    <text evidence="1">The sequence shown here is derived from an EMBL/GenBank/DDBJ whole genome shotgun (WGS) entry which is preliminary data.</text>
</comment>
<proteinExistence type="predicted"/>
<dbReference type="RefSeq" id="WP_306254644.1">
    <property type="nucleotide sequence ID" value="NZ_JAUFSA010000001.1"/>
</dbReference>
<dbReference type="AlphaFoldDB" id="A0AAJ1RYA0"/>
<name>A0AAJ1RYA0_9MYCO</name>